<sequence>MSGALADRFVQRRPAPVAQEEWQLRCELAAAYRLFAHLGWHELIYNHLTVRVPGTEHFLINPFGLMYREVSASKLVKIDLEGRKVEPSPWAVNPAGFIVHSAVHAARPDVQCVMHSHTTAGQVVACQQGGLLPLSFNAMFYGGRIAYHDFEGITLEREECQRLATDLGDRNVMILRNHGLLVCGATIADAFAEHYMLQRACEVQVAAQATGAPLVQPRDEIAQRASAQYDRTARKGDQNTLLWDAMLRWAWEMDPAFAD</sequence>
<dbReference type="Proteomes" id="UP000622707">
    <property type="component" value="Unassembled WGS sequence"/>
</dbReference>
<dbReference type="InterPro" id="IPR036409">
    <property type="entry name" value="Aldolase_II/adducin_N_sf"/>
</dbReference>
<comment type="caution">
    <text evidence="3">The sequence shown here is derived from an EMBL/GenBank/DDBJ whole genome shotgun (WGS) entry which is preliminary data.</text>
</comment>
<dbReference type="PANTHER" id="PTHR10672:SF3">
    <property type="entry name" value="PROTEIN HU-LI TAI SHAO"/>
    <property type="match status" value="1"/>
</dbReference>
<organism evidence="3 4">
    <name type="scientific">Ramlibacter alkalitolerans</name>
    <dbReference type="NCBI Taxonomy" id="2039631"/>
    <lineage>
        <taxon>Bacteria</taxon>
        <taxon>Pseudomonadati</taxon>
        <taxon>Pseudomonadota</taxon>
        <taxon>Betaproteobacteria</taxon>
        <taxon>Burkholderiales</taxon>
        <taxon>Comamonadaceae</taxon>
        <taxon>Ramlibacter</taxon>
    </lineage>
</organism>
<dbReference type="RefSeq" id="WP_201689502.1">
    <property type="nucleotide sequence ID" value="NZ_JAEQND010000005.1"/>
</dbReference>
<dbReference type="EMBL" id="JAEQND010000005">
    <property type="protein sequence ID" value="MBL0425695.1"/>
    <property type="molecule type" value="Genomic_DNA"/>
</dbReference>
<gene>
    <name evidence="3" type="ORF">JI746_11305</name>
</gene>
<comment type="similarity">
    <text evidence="1">Belongs to the aldolase class II family.</text>
</comment>
<dbReference type="SMART" id="SM01007">
    <property type="entry name" value="Aldolase_II"/>
    <property type="match status" value="1"/>
</dbReference>
<dbReference type="InterPro" id="IPR001303">
    <property type="entry name" value="Aldolase_II/adducin_N"/>
</dbReference>
<dbReference type="PANTHER" id="PTHR10672">
    <property type="entry name" value="ADDUCIN"/>
    <property type="match status" value="1"/>
</dbReference>
<dbReference type="Pfam" id="PF00596">
    <property type="entry name" value="Aldolase_II"/>
    <property type="match status" value="1"/>
</dbReference>
<reference evidence="3 4" key="1">
    <citation type="journal article" date="2017" name="Int. J. Syst. Evol. Microbiol.">
        <title>Ramlibacter alkalitolerans sp. nov., alkali-tolerant bacterium isolated from soil of ginseng.</title>
        <authorList>
            <person name="Lee D.H."/>
            <person name="Cha C.J."/>
        </authorList>
    </citation>
    <scope>NUCLEOTIDE SEQUENCE [LARGE SCALE GENOMIC DNA]</scope>
    <source>
        <strain evidence="3 4">KACC 19305</strain>
    </source>
</reference>
<dbReference type="InterPro" id="IPR051017">
    <property type="entry name" value="Aldolase-II_Adducin_sf"/>
</dbReference>
<evidence type="ECO:0000256" key="1">
    <source>
        <dbReference type="ARBA" id="ARBA00037961"/>
    </source>
</evidence>
<feature type="domain" description="Class II aldolase/adducin N-terminal" evidence="2">
    <location>
        <begin position="26"/>
        <end position="205"/>
    </location>
</feature>
<evidence type="ECO:0000259" key="2">
    <source>
        <dbReference type="SMART" id="SM01007"/>
    </source>
</evidence>
<name>A0ABS1JN62_9BURK</name>
<dbReference type="NCBIfam" id="NF005451">
    <property type="entry name" value="PRK07044.1"/>
    <property type="match status" value="1"/>
</dbReference>
<accession>A0ABS1JN62</accession>
<dbReference type="SUPFAM" id="SSF53639">
    <property type="entry name" value="AraD/HMP-PK domain-like"/>
    <property type="match status" value="1"/>
</dbReference>
<keyword evidence="4" id="KW-1185">Reference proteome</keyword>
<evidence type="ECO:0000313" key="4">
    <source>
        <dbReference type="Proteomes" id="UP000622707"/>
    </source>
</evidence>
<dbReference type="Gene3D" id="3.40.225.10">
    <property type="entry name" value="Class II aldolase/adducin N-terminal domain"/>
    <property type="match status" value="1"/>
</dbReference>
<proteinExistence type="inferred from homology"/>
<evidence type="ECO:0000313" key="3">
    <source>
        <dbReference type="EMBL" id="MBL0425695.1"/>
    </source>
</evidence>
<protein>
    <submittedName>
        <fullName evidence="3">Class II aldolase/adducin family protein</fullName>
    </submittedName>
</protein>